<comment type="caution">
    <text evidence="3">The sequence shown here is derived from an EMBL/GenBank/DDBJ whole genome shotgun (WGS) entry which is preliminary data.</text>
</comment>
<dbReference type="Proteomes" id="UP000077628">
    <property type="component" value="Unassembled WGS sequence"/>
</dbReference>
<dbReference type="EMBL" id="LUUK01000067">
    <property type="protein sequence ID" value="OAI23044.1"/>
    <property type="molecule type" value="Genomic_DNA"/>
</dbReference>
<gene>
    <name evidence="3" type="ORF">A1355_01810</name>
</gene>
<dbReference type="Gene3D" id="2.50.20.10">
    <property type="entry name" value="Lipoprotein localisation LolA/LolB/LppX"/>
    <property type="match status" value="1"/>
</dbReference>
<name>A0A177NZH6_9GAMM</name>
<dbReference type="InterPro" id="IPR033399">
    <property type="entry name" value="TP_0789-like"/>
</dbReference>
<evidence type="ECO:0000259" key="2">
    <source>
        <dbReference type="Pfam" id="PF17131"/>
    </source>
</evidence>
<protein>
    <recommendedName>
        <fullName evidence="2">Uncharacterized protein TP-0789 domain-containing protein</fullName>
    </recommendedName>
</protein>
<sequence>MRNRFANRLILAAVCAVLAQPAAAEEGGAPDGRAILEKLSDYQRSITDSAFVKSRLSSCQYGIKDNKITCAETPREKLLEAVGINDGKNKKDTKAVTIVLEPASEKGVGMLNYSYDETGKDNETWLYLSALGKVKRIASGNSDDDSEPASLFGSEFTTEDTETGKLDDYTINVLGDTVEAGRPVWKIETIPNAERARKTRYGRRVMYVDKERYVSLRVELYDKQNKEIKRLLTSKVEEIKGVWTARSQTMMNLVTNRLSNMARSEINSNVKIPDDFLTQRTLTDVAFRETTLEQLRAQTN</sequence>
<reference evidence="4" key="1">
    <citation type="submission" date="2016-03" db="EMBL/GenBank/DDBJ databases">
        <authorList>
            <person name="Heylen K."/>
            <person name="De Vos P."/>
            <person name="Vekeman B."/>
        </authorList>
    </citation>
    <scope>NUCLEOTIDE SEQUENCE [LARGE SCALE GENOMIC DNA]</scope>
    <source>
        <strain evidence="4">R-45383</strain>
    </source>
</reference>
<feature type="domain" description="Uncharacterized protein TP-0789" evidence="2">
    <location>
        <begin position="92"/>
        <end position="283"/>
    </location>
</feature>
<evidence type="ECO:0000313" key="3">
    <source>
        <dbReference type="EMBL" id="OAI23044.1"/>
    </source>
</evidence>
<dbReference type="STRING" id="702114.A1355_01810"/>
<evidence type="ECO:0000313" key="4">
    <source>
        <dbReference type="Proteomes" id="UP000077628"/>
    </source>
</evidence>
<dbReference type="AlphaFoldDB" id="A0A177NZH6"/>
<dbReference type="Pfam" id="PF17131">
    <property type="entry name" value="LolA_like"/>
    <property type="match status" value="1"/>
</dbReference>
<dbReference type="RefSeq" id="WP_064026120.1">
    <property type="nucleotide sequence ID" value="NZ_LUUK01000067.1"/>
</dbReference>
<dbReference type="OrthoDB" id="9803781at2"/>
<evidence type="ECO:0000256" key="1">
    <source>
        <dbReference type="SAM" id="SignalP"/>
    </source>
</evidence>
<organism evidence="3 4">
    <name type="scientific">Methylomonas koyamae</name>
    <dbReference type="NCBI Taxonomy" id="702114"/>
    <lineage>
        <taxon>Bacteria</taxon>
        <taxon>Pseudomonadati</taxon>
        <taxon>Pseudomonadota</taxon>
        <taxon>Gammaproteobacteria</taxon>
        <taxon>Methylococcales</taxon>
        <taxon>Methylococcaceae</taxon>
        <taxon>Methylomonas</taxon>
    </lineage>
</organism>
<proteinExistence type="predicted"/>
<keyword evidence="4" id="KW-1185">Reference proteome</keyword>
<keyword evidence="1" id="KW-0732">Signal</keyword>
<feature type="chain" id="PRO_5008069769" description="Uncharacterized protein TP-0789 domain-containing protein" evidence="1">
    <location>
        <begin position="25"/>
        <end position="300"/>
    </location>
</feature>
<feature type="signal peptide" evidence="1">
    <location>
        <begin position="1"/>
        <end position="24"/>
    </location>
</feature>
<accession>A0A177NZH6</accession>
<dbReference type="CDD" id="cd16329">
    <property type="entry name" value="LolA_like"/>
    <property type="match status" value="1"/>
</dbReference>